<reference evidence="2 3" key="1">
    <citation type="journal article" date="2016" name="Sci. Rep.">
        <title>Peltaster fructicola genome reveals evolution from an invasive phytopathogen to an ectophytic parasite.</title>
        <authorList>
            <person name="Xu C."/>
            <person name="Chen H."/>
            <person name="Gleason M.L."/>
            <person name="Xu J.R."/>
            <person name="Liu H."/>
            <person name="Zhang R."/>
            <person name="Sun G."/>
        </authorList>
    </citation>
    <scope>NUCLEOTIDE SEQUENCE [LARGE SCALE GENOMIC DNA]</scope>
    <source>
        <strain evidence="2 3">LNHT1506</strain>
    </source>
</reference>
<gene>
    <name evidence="2" type="ORF">AMS68_001670</name>
</gene>
<keyword evidence="1" id="KW-0732">Signal</keyword>
<feature type="signal peptide" evidence="1">
    <location>
        <begin position="1"/>
        <end position="19"/>
    </location>
</feature>
<proteinExistence type="predicted"/>
<protein>
    <recommendedName>
        <fullName evidence="4">Invertebrate defensins family profile domain-containing protein</fullName>
    </recommendedName>
</protein>
<organism evidence="2 3">
    <name type="scientific">Peltaster fructicola</name>
    <dbReference type="NCBI Taxonomy" id="286661"/>
    <lineage>
        <taxon>Eukaryota</taxon>
        <taxon>Fungi</taxon>
        <taxon>Dikarya</taxon>
        <taxon>Ascomycota</taxon>
        <taxon>Pezizomycotina</taxon>
        <taxon>Dothideomycetes</taxon>
        <taxon>Dothideomycetes incertae sedis</taxon>
        <taxon>Peltaster</taxon>
    </lineage>
</organism>
<keyword evidence="3" id="KW-1185">Reference proteome</keyword>
<dbReference type="Proteomes" id="UP000503462">
    <property type="component" value="Chromosome 1"/>
</dbReference>
<accession>A0A6H0XN53</accession>
<name>A0A6H0XN53_9PEZI</name>
<dbReference type="OrthoDB" id="4520316at2759"/>
<feature type="chain" id="PRO_5026127271" description="Invertebrate defensins family profile domain-containing protein" evidence="1">
    <location>
        <begin position="20"/>
        <end position="76"/>
    </location>
</feature>
<evidence type="ECO:0000256" key="1">
    <source>
        <dbReference type="SAM" id="SignalP"/>
    </source>
</evidence>
<dbReference type="EMBL" id="CP051139">
    <property type="protein sequence ID" value="QIW96152.1"/>
    <property type="molecule type" value="Genomic_DNA"/>
</dbReference>
<sequence length="76" mass="7758">MRFTLTALIGLAAITSAMAMPSPDVEAAELLARGSVAGCAKDYDGLAECKAKCPIASGKGHCHVIALGPIHRCDCS</sequence>
<evidence type="ECO:0000313" key="2">
    <source>
        <dbReference type="EMBL" id="QIW96152.1"/>
    </source>
</evidence>
<evidence type="ECO:0000313" key="3">
    <source>
        <dbReference type="Proteomes" id="UP000503462"/>
    </source>
</evidence>
<evidence type="ECO:0008006" key="4">
    <source>
        <dbReference type="Google" id="ProtNLM"/>
    </source>
</evidence>
<dbReference type="AlphaFoldDB" id="A0A6H0XN53"/>